<keyword evidence="3" id="KW-1185">Reference proteome</keyword>
<evidence type="ECO:0000313" key="3">
    <source>
        <dbReference type="Proteomes" id="UP000077266"/>
    </source>
</evidence>
<feature type="compositionally biased region" description="Basic residues" evidence="1">
    <location>
        <begin position="271"/>
        <end position="287"/>
    </location>
</feature>
<organism evidence="2 3">
    <name type="scientific">Exidia glandulosa HHB12029</name>
    <dbReference type="NCBI Taxonomy" id="1314781"/>
    <lineage>
        <taxon>Eukaryota</taxon>
        <taxon>Fungi</taxon>
        <taxon>Dikarya</taxon>
        <taxon>Basidiomycota</taxon>
        <taxon>Agaricomycotina</taxon>
        <taxon>Agaricomycetes</taxon>
        <taxon>Auriculariales</taxon>
        <taxon>Exidiaceae</taxon>
        <taxon>Exidia</taxon>
    </lineage>
</organism>
<feature type="compositionally biased region" description="Basic and acidic residues" evidence="1">
    <location>
        <begin position="216"/>
        <end position="238"/>
    </location>
</feature>
<reference evidence="2 3" key="1">
    <citation type="journal article" date="2016" name="Mol. Biol. Evol.">
        <title>Comparative Genomics of Early-Diverging Mushroom-Forming Fungi Provides Insights into the Origins of Lignocellulose Decay Capabilities.</title>
        <authorList>
            <person name="Nagy L.G."/>
            <person name="Riley R."/>
            <person name="Tritt A."/>
            <person name="Adam C."/>
            <person name="Daum C."/>
            <person name="Floudas D."/>
            <person name="Sun H."/>
            <person name="Yadav J.S."/>
            <person name="Pangilinan J."/>
            <person name="Larsson K.H."/>
            <person name="Matsuura K."/>
            <person name="Barry K."/>
            <person name="Labutti K."/>
            <person name="Kuo R."/>
            <person name="Ohm R.A."/>
            <person name="Bhattacharya S.S."/>
            <person name="Shirouzu T."/>
            <person name="Yoshinaga Y."/>
            <person name="Martin F.M."/>
            <person name="Grigoriev I.V."/>
            <person name="Hibbett D.S."/>
        </authorList>
    </citation>
    <scope>NUCLEOTIDE SEQUENCE [LARGE SCALE GENOMIC DNA]</scope>
    <source>
        <strain evidence="2 3">HHB12029</strain>
    </source>
</reference>
<dbReference type="AlphaFoldDB" id="A0A165FEM3"/>
<feature type="compositionally biased region" description="Polar residues" evidence="1">
    <location>
        <begin position="130"/>
        <end position="140"/>
    </location>
</feature>
<feature type="region of interest" description="Disordered" evidence="1">
    <location>
        <begin position="110"/>
        <end position="317"/>
    </location>
</feature>
<feature type="compositionally biased region" description="Pro residues" evidence="1">
    <location>
        <begin position="17"/>
        <end position="34"/>
    </location>
</feature>
<accession>A0A165FEM3</accession>
<proteinExistence type="predicted"/>
<evidence type="ECO:0000256" key="1">
    <source>
        <dbReference type="SAM" id="MobiDB-lite"/>
    </source>
</evidence>
<protein>
    <submittedName>
        <fullName evidence="2">Uncharacterized protein</fullName>
    </submittedName>
</protein>
<feature type="region of interest" description="Disordered" evidence="1">
    <location>
        <begin position="1"/>
        <end position="77"/>
    </location>
</feature>
<feature type="compositionally biased region" description="Basic and acidic residues" evidence="1">
    <location>
        <begin position="114"/>
        <end position="125"/>
    </location>
</feature>
<evidence type="ECO:0000313" key="2">
    <source>
        <dbReference type="EMBL" id="KZV88866.1"/>
    </source>
</evidence>
<feature type="compositionally biased region" description="Low complexity" evidence="1">
    <location>
        <begin position="35"/>
        <end position="50"/>
    </location>
</feature>
<dbReference type="Proteomes" id="UP000077266">
    <property type="component" value="Unassembled WGS sequence"/>
</dbReference>
<dbReference type="EMBL" id="KV426088">
    <property type="protein sequence ID" value="KZV88866.1"/>
    <property type="molecule type" value="Genomic_DNA"/>
</dbReference>
<dbReference type="InParanoid" id="A0A165FEM3"/>
<dbReference type="STRING" id="1314781.A0A165FEM3"/>
<gene>
    <name evidence="2" type="ORF">EXIGLDRAFT_772316</name>
</gene>
<dbReference type="OrthoDB" id="2402960at2759"/>
<feature type="compositionally biased region" description="Basic and acidic residues" evidence="1">
    <location>
        <begin position="141"/>
        <end position="161"/>
    </location>
</feature>
<feature type="compositionally biased region" description="Basic and acidic residues" evidence="1">
    <location>
        <begin position="194"/>
        <end position="209"/>
    </location>
</feature>
<name>A0A165FEM3_EXIGL</name>
<sequence>MDNSLGLDVTGAVDVPSPDPPPADAQPASPPPATPASATSKPQQQLQQPQGEKKVPYVNKNRVQTGGAPREKLSPEELEAKMAEIRKRNQLIKEKRELVLADEAAFKQQLAEDEAGRKARDDNTRKVQAKVNQERGQNAQRKLEKMGGREWDSAKGDDWSQARRPPPKGKKPTEELEPSPSDGNWKAAQQEQEGTQKPDKPYKHRDGAKKPRKPKKQDEWDNDNADKPEGEDAIERSESSASEDEWGQKKEKPSTQRGGKSGRGGADRGRGRGRGGKKVSNKARTRRTSASTDEDEGPTEPIAVMMPKTPPGGFKPLEVDVAQTNWAGDVIDESGW</sequence>